<keyword evidence="4 7" id="KW-0812">Transmembrane</keyword>
<dbReference type="InterPro" id="IPR035906">
    <property type="entry name" value="MetI-like_sf"/>
</dbReference>
<dbReference type="InterPro" id="IPR051393">
    <property type="entry name" value="ABC_transporter_permease"/>
</dbReference>
<keyword evidence="5 7" id="KW-1133">Transmembrane helix</keyword>
<feature type="transmembrane region" description="Helical" evidence="7">
    <location>
        <begin position="263"/>
        <end position="282"/>
    </location>
</feature>
<protein>
    <submittedName>
        <fullName evidence="9">Sugar ABC transporter permease</fullName>
    </submittedName>
</protein>
<keyword evidence="6 7" id="KW-0472">Membrane</keyword>
<comment type="similarity">
    <text evidence="7">Belongs to the binding-protein-dependent transport system permease family.</text>
</comment>
<evidence type="ECO:0000259" key="8">
    <source>
        <dbReference type="PROSITE" id="PS50928"/>
    </source>
</evidence>
<feature type="transmembrane region" description="Helical" evidence="7">
    <location>
        <begin position="107"/>
        <end position="124"/>
    </location>
</feature>
<evidence type="ECO:0000256" key="1">
    <source>
        <dbReference type="ARBA" id="ARBA00004651"/>
    </source>
</evidence>
<evidence type="ECO:0000313" key="10">
    <source>
        <dbReference type="Proteomes" id="UP001139347"/>
    </source>
</evidence>
<evidence type="ECO:0000313" key="9">
    <source>
        <dbReference type="EMBL" id="MCJ8013488.1"/>
    </source>
</evidence>
<keyword evidence="3" id="KW-1003">Cell membrane</keyword>
<feature type="transmembrane region" description="Helical" evidence="7">
    <location>
        <begin position="12"/>
        <end position="31"/>
    </location>
</feature>
<dbReference type="EMBL" id="JALIRP010000007">
    <property type="protein sequence ID" value="MCJ8013488.1"/>
    <property type="molecule type" value="Genomic_DNA"/>
</dbReference>
<comment type="caution">
    <text evidence="9">The sequence shown here is derived from an EMBL/GenBank/DDBJ whole genome shotgun (WGS) entry which is preliminary data.</text>
</comment>
<feature type="transmembrane region" description="Helical" evidence="7">
    <location>
        <begin position="215"/>
        <end position="236"/>
    </location>
</feature>
<evidence type="ECO:0000256" key="7">
    <source>
        <dbReference type="RuleBase" id="RU363032"/>
    </source>
</evidence>
<evidence type="ECO:0000256" key="4">
    <source>
        <dbReference type="ARBA" id="ARBA00022692"/>
    </source>
</evidence>
<name>A0A9X2B7A2_9BACL</name>
<dbReference type="InterPro" id="IPR000515">
    <property type="entry name" value="MetI-like"/>
</dbReference>
<evidence type="ECO:0000256" key="6">
    <source>
        <dbReference type="ARBA" id="ARBA00023136"/>
    </source>
</evidence>
<comment type="subcellular location">
    <subcellularLocation>
        <location evidence="1 7">Cell membrane</location>
        <topology evidence="1 7">Multi-pass membrane protein</topology>
    </subcellularLocation>
</comment>
<dbReference type="PANTHER" id="PTHR30193">
    <property type="entry name" value="ABC TRANSPORTER PERMEASE PROTEIN"/>
    <property type="match status" value="1"/>
</dbReference>
<evidence type="ECO:0000256" key="5">
    <source>
        <dbReference type="ARBA" id="ARBA00022989"/>
    </source>
</evidence>
<reference evidence="9" key="1">
    <citation type="submission" date="2022-04" db="EMBL/GenBank/DDBJ databases">
        <title>Paenibacillus mangrovi sp. nov., a novel endophytic bacterium isolated from bark of Kandelia candel.</title>
        <authorList>
            <person name="Tuo L."/>
        </authorList>
    </citation>
    <scope>NUCLEOTIDE SEQUENCE</scope>
    <source>
        <strain evidence="9">KQZ6P-2</strain>
    </source>
</reference>
<keyword evidence="2 7" id="KW-0813">Transport</keyword>
<keyword evidence="10" id="KW-1185">Reference proteome</keyword>
<dbReference type="AlphaFoldDB" id="A0A9X2B7A2"/>
<feature type="domain" description="ABC transmembrane type-1" evidence="8">
    <location>
        <begin position="70"/>
        <end position="284"/>
    </location>
</feature>
<feature type="transmembrane region" description="Helical" evidence="7">
    <location>
        <begin position="75"/>
        <end position="95"/>
    </location>
</feature>
<dbReference type="GO" id="GO:0005886">
    <property type="term" value="C:plasma membrane"/>
    <property type="evidence" value="ECO:0007669"/>
    <property type="project" value="UniProtKB-SubCell"/>
</dbReference>
<organism evidence="9 10">
    <name type="scientific">Paenibacillus mangrovi</name>
    <dbReference type="NCBI Taxonomy" id="2931978"/>
    <lineage>
        <taxon>Bacteria</taxon>
        <taxon>Bacillati</taxon>
        <taxon>Bacillota</taxon>
        <taxon>Bacilli</taxon>
        <taxon>Bacillales</taxon>
        <taxon>Paenibacillaceae</taxon>
        <taxon>Paenibacillus</taxon>
    </lineage>
</organism>
<dbReference type="PROSITE" id="PS50928">
    <property type="entry name" value="ABC_TM1"/>
    <property type="match status" value="1"/>
</dbReference>
<gene>
    <name evidence="9" type="ORF">MUG84_17315</name>
</gene>
<evidence type="ECO:0000256" key="3">
    <source>
        <dbReference type="ARBA" id="ARBA00022475"/>
    </source>
</evidence>
<dbReference type="Proteomes" id="UP001139347">
    <property type="component" value="Unassembled WGS sequence"/>
</dbReference>
<accession>A0A9X2B7A2</accession>
<dbReference type="PANTHER" id="PTHR30193:SF37">
    <property type="entry name" value="INNER MEMBRANE ABC TRANSPORTER PERMEASE PROTEIN YCJO"/>
    <property type="match status" value="1"/>
</dbReference>
<proteinExistence type="inferred from homology"/>
<evidence type="ECO:0000256" key="2">
    <source>
        <dbReference type="ARBA" id="ARBA00022448"/>
    </source>
</evidence>
<dbReference type="GO" id="GO:0055085">
    <property type="term" value="P:transmembrane transport"/>
    <property type="evidence" value="ECO:0007669"/>
    <property type="project" value="InterPro"/>
</dbReference>
<dbReference type="Pfam" id="PF00528">
    <property type="entry name" value="BPD_transp_1"/>
    <property type="match status" value="1"/>
</dbReference>
<feature type="transmembrane region" description="Helical" evidence="7">
    <location>
        <begin position="157"/>
        <end position="179"/>
    </location>
</feature>
<dbReference type="CDD" id="cd06261">
    <property type="entry name" value="TM_PBP2"/>
    <property type="match status" value="1"/>
</dbReference>
<dbReference type="RefSeq" id="WP_244726997.1">
    <property type="nucleotide sequence ID" value="NZ_JALIRP010000007.1"/>
</dbReference>
<sequence>MLNLSYRTQRMVLIWAFLFIPITLLLLFSYYPTFDLFRLSFMEWDGLSSREWAGLDNYKRLMSDKETFQVLTHNLAYLLGGILQNIAALFFAILLNGSLKGRNIFRVLLFLPFIMNSVATAYMFDFMYDYKNGSINLFLDAVGLDFLVSRWLGDENLVNFSLAFIGMWKFMGMNMIIYLGALQSVPSDIYEAAKIDGANSFQSFRYITMPSIRKVIELNLFLTMVGALEAFEYPFILTKGGPGGASETFVTKTVNTAFNFNNYGLAASMSVVLLLIVLLVMYSQSKVLNRGQD</sequence>
<dbReference type="SUPFAM" id="SSF161098">
    <property type="entry name" value="MetI-like"/>
    <property type="match status" value="1"/>
</dbReference>
<dbReference type="Gene3D" id="1.10.3720.10">
    <property type="entry name" value="MetI-like"/>
    <property type="match status" value="1"/>
</dbReference>